<keyword evidence="9 11" id="KW-0520">NAD</keyword>
<keyword evidence="8 11" id="KW-0067">ATP-binding</keyword>
<keyword evidence="7 11" id="KW-0547">Nucleotide-binding</keyword>
<comment type="function">
    <text evidence="1 11">Catalyzes the reversible adenylation of nicotinate mononucleotide (NaMN) to nicotinic acid adenine dinucleotide (NaAD).</text>
</comment>
<dbReference type="AlphaFoldDB" id="F2LXZ9"/>
<dbReference type="GO" id="GO:0009435">
    <property type="term" value="P:NAD+ biosynthetic process"/>
    <property type="evidence" value="ECO:0007669"/>
    <property type="project" value="UniProtKB-UniRule"/>
</dbReference>
<accession>F2LXZ9</accession>
<evidence type="ECO:0000256" key="4">
    <source>
        <dbReference type="ARBA" id="ARBA00022642"/>
    </source>
</evidence>
<dbReference type="InterPro" id="IPR004821">
    <property type="entry name" value="Cyt_trans-like"/>
</dbReference>
<dbReference type="eggNOG" id="COG1057">
    <property type="taxonomic scope" value="Bacteria"/>
</dbReference>
<dbReference type="RefSeq" id="WP_013681308.1">
    <property type="nucleotide sequence ID" value="NC_015318.1"/>
</dbReference>
<dbReference type="InterPro" id="IPR014729">
    <property type="entry name" value="Rossmann-like_a/b/a_fold"/>
</dbReference>
<proteinExistence type="inferred from homology"/>
<dbReference type="EMBL" id="CP002606">
    <property type="protein sequence ID" value="AEA33264.1"/>
    <property type="molecule type" value="Genomic_DNA"/>
</dbReference>
<evidence type="ECO:0000256" key="8">
    <source>
        <dbReference type="ARBA" id="ARBA00022840"/>
    </source>
</evidence>
<evidence type="ECO:0000256" key="6">
    <source>
        <dbReference type="ARBA" id="ARBA00022695"/>
    </source>
</evidence>
<comment type="pathway">
    <text evidence="2 11">Cofactor biosynthesis; NAD(+) biosynthesis; deamido-NAD(+) from nicotinate D-ribonucleotide: step 1/1.</text>
</comment>
<dbReference type="NCBIfam" id="TIGR00125">
    <property type="entry name" value="cyt_tran_rel"/>
    <property type="match status" value="1"/>
</dbReference>
<reference evidence="14" key="2">
    <citation type="submission" date="2011-03" db="EMBL/GenBank/DDBJ databases">
        <title>The complete genome of Hippea maritima DSM 10411.</title>
        <authorList>
            <consortium name="US DOE Joint Genome Institute (JGI-PGF)"/>
            <person name="Lucas S."/>
            <person name="Copeland A."/>
            <person name="Lapidus A."/>
            <person name="Bruce D."/>
            <person name="Goodwin L."/>
            <person name="Pitluck S."/>
            <person name="Peters L."/>
            <person name="Kyrpides N."/>
            <person name="Mavromatis K."/>
            <person name="Pagani I."/>
            <person name="Ivanova N."/>
            <person name="Mikhailova N."/>
            <person name="Lu M."/>
            <person name="Detter J.C."/>
            <person name="Tapia R."/>
            <person name="Han C."/>
            <person name="Land M."/>
            <person name="Hauser L."/>
            <person name="Markowitz V."/>
            <person name="Cheng J.-F."/>
            <person name="Hugenholtz P."/>
            <person name="Woyke T."/>
            <person name="Wu D."/>
            <person name="Spring S."/>
            <person name="Schroeder M."/>
            <person name="Brambilla E."/>
            <person name="Klenk H.-P."/>
            <person name="Eisen J.A."/>
        </authorList>
    </citation>
    <scope>NUCLEOTIDE SEQUENCE [LARGE SCALE GENOMIC DNA]</scope>
    <source>
        <strain evidence="14">ATCC 700847 / DSM 10411 / MH2</strain>
    </source>
</reference>
<dbReference type="Gene3D" id="3.40.50.620">
    <property type="entry name" value="HUPs"/>
    <property type="match status" value="1"/>
</dbReference>
<evidence type="ECO:0000256" key="5">
    <source>
        <dbReference type="ARBA" id="ARBA00022679"/>
    </source>
</evidence>
<dbReference type="HOGENOM" id="CLU_069765_3_1_7"/>
<evidence type="ECO:0000256" key="3">
    <source>
        <dbReference type="ARBA" id="ARBA00009014"/>
    </source>
</evidence>
<dbReference type="GO" id="GO:0004515">
    <property type="term" value="F:nicotinate-nucleotide adenylyltransferase activity"/>
    <property type="evidence" value="ECO:0007669"/>
    <property type="project" value="UniProtKB-UniRule"/>
</dbReference>
<dbReference type="SUPFAM" id="SSF52374">
    <property type="entry name" value="Nucleotidylyl transferase"/>
    <property type="match status" value="1"/>
</dbReference>
<evidence type="ECO:0000256" key="11">
    <source>
        <dbReference type="HAMAP-Rule" id="MF_00244"/>
    </source>
</evidence>
<evidence type="ECO:0000256" key="7">
    <source>
        <dbReference type="ARBA" id="ARBA00022741"/>
    </source>
</evidence>
<name>F2LXZ9_HIPMA</name>
<dbReference type="FunCoup" id="F2LXZ9">
    <property type="interactions" value="284"/>
</dbReference>
<evidence type="ECO:0000313" key="13">
    <source>
        <dbReference type="EMBL" id="AEA33264.1"/>
    </source>
</evidence>
<protein>
    <recommendedName>
        <fullName evidence="11">Probable nicotinate-nucleotide adenylyltransferase</fullName>
        <ecNumber evidence="11">2.7.7.18</ecNumber>
    </recommendedName>
    <alternativeName>
        <fullName evidence="11">Deamido-NAD(+) diphosphorylase</fullName>
    </alternativeName>
    <alternativeName>
        <fullName evidence="11">Deamido-NAD(+) pyrophosphorylase</fullName>
    </alternativeName>
    <alternativeName>
        <fullName evidence="11">Nicotinate mononucleotide adenylyltransferase</fullName>
        <shortName evidence="11">NaMN adenylyltransferase</shortName>
    </alternativeName>
</protein>
<organism evidence="13 14">
    <name type="scientific">Hippea maritima (strain ATCC 700847 / DSM 10411 / MH2)</name>
    <dbReference type="NCBI Taxonomy" id="760142"/>
    <lineage>
        <taxon>Bacteria</taxon>
        <taxon>Pseudomonadati</taxon>
        <taxon>Campylobacterota</taxon>
        <taxon>Desulfurellia</taxon>
        <taxon>Desulfurellales</taxon>
        <taxon>Hippeaceae</taxon>
        <taxon>Hippea</taxon>
    </lineage>
</organism>
<dbReference type="PANTHER" id="PTHR39321">
    <property type="entry name" value="NICOTINATE-NUCLEOTIDE ADENYLYLTRANSFERASE-RELATED"/>
    <property type="match status" value="1"/>
</dbReference>
<evidence type="ECO:0000256" key="10">
    <source>
        <dbReference type="ARBA" id="ARBA00048721"/>
    </source>
</evidence>
<evidence type="ECO:0000256" key="1">
    <source>
        <dbReference type="ARBA" id="ARBA00002324"/>
    </source>
</evidence>
<dbReference type="InParanoid" id="F2LXZ9"/>
<reference evidence="13 14" key="1">
    <citation type="journal article" date="2011" name="Stand. Genomic Sci.">
        <title>Complete genome sequence of the thermophilic sulfur-reducer Hippea maritima type strain (MH(2)).</title>
        <authorList>
            <person name="Huntemann M."/>
            <person name="Lu M."/>
            <person name="Nolan M."/>
            <person name="Lapidus A."/>
            <person name="Lucas S."/>
            <person name="Hammon N."/>
            <person name="Deshpande S."/>
            <person name="Cheng J.F."/>
            <person name="Tapia R."/>
            <person name="Han C."/>
            <person name="Goodwin L."/>
            <person name="Pitluck S."/>
            <person name="Liolios K."/>
            <person name="Pagani I."/>
            <person name="Ivanova N."/>
            <person name="Ovchinikova G."/>
            <person name="Pati A."/>
            <person name="Chen A."/>
            <person name="Palaniappan K."/>
            <person name="Land M."/>
            <person name="Hauser L."/>
            <person name="Jeffries C.D."/>
            <person name="Detter J.C."/>
            <person name="Brambilla E.M."/>
            <person name="Rohde M."/>
            <person name="Spring S."/>
            <person name="Goker M."/>
            <person name="Woyke T."/>
            <person name="Bristow J."/>
            <person name="Eisen J.A."/>
            <person name="Markowitz V."/>
            <person name="Hugenholtz P."/>
            <person name="Kyrpides N.C."/>
            <person name="Klenk H.P."/>
            <person name="Mavromatis K."/>
        </authorList>
    </citation>
    <scope>NUCLEOTIDE SEQUENCE [LARGE SCALE GENOMIC DNA]</scope>
    <source>
        <strain evidence="14">ATCC 700847 / DSM 10411 / MH2</strain>
    </source>
</reference>
<evidence type="ECO:0000256" key="2">
    <source>
        <dbReference type="ARBA" id="ARBA00005019"/>
    </source>
</evidence>
<comment type="catalytic activity">
    <reaction evidence="10 11">
        <text>nicotinate beta-D-ribonucleotide + ATP + H(+) = deamido-NAD(+) + diphosphate</text>
        <dbReference type="Rhea" id="RHEA:22860"/>
        <dbReference type="ChEBI" id="CHEBI:15378"/>
        <dbReference type="ChEBI" id="CHEBI:30616"/>
        <dbReference type="ChEBI" id="CHEBI:33019"/>
        <dbReference type="ChEBI" id="CHEBI:57502"/>
        <dbReference type="ChEBI" id="CHEBI:58437"/>
        <dbReference type="EC" id="2.7.7.18"/>
    </reaction>
</comment>
<dbReference type="GO" id="GO:0005524">
    <property type="term" value="F:ATP binding"/>
    <property type="evidence" value="ECO:0007669"/>
    <property type="project" value="UniProtKB-KW"/>
</dbReference>
<dbReference type="HAMAP" id="MF_00244">
    <property type="entry name" value="NaMN_adenylyltr"/>
    <property type="match status" value="1"/>
</dbReference>
<dbReference type="PANTHER" id="PTHR39321:SF3">
    <property type="entry name" value="PHOSPHOPANTETHEINE ADENYLYLTRANSFERASE"/>
    <property type="match status" value="1"/>
</dbReference>
<comment type="similarity">
    <text evidence="3 11">Belongs to the NadD family.</text>
</comment>
<dbReference type="InterPro" id="IPR005248">
    <property type="entry name" value="NadD/NMNAT"/>
</dbReference>
<sequence>MRIAIFGGSFNPIHIGHLRGAISVYETFLLNKVVFMPAGNPPHKRVEQTTPQQRYQMVKLATEGMDFFEVSRLEIDKKDVNYTIETVYEFRKDHLNDELFFIVGTDAFYQLDSWKNHKELVGAITFILIKRPEYNTSAILEKYSDIVDFKRVEKKGEYKAEKNTVYIYTPPAFDVSSSIIRNKIKQGECIRYLLPEKVEKFIKEKGLYR</sequence>
<keyword evidence="4 11" id="KW-0662">Pyridine nucleotide biosynthesis</keyword>
<dbReference type="NCBIfam" id="NF000840">
    <property type="entry name" value="PRK00071.1-3"/>
    <property type="match status" value="1"/>
</dbReference>
<dbReference type="Proteomes" id="UP000008139">
    <property type="component" value="Chromosome"/>
</dbReference>
<dbReference type="STRING" id="760142.Hipma_0287"/>
<dbReference type="EC" id="2.7.7.18" evidence="11"/>
<evidence type="ECO:0000313" key="14">
    <source>
        <dbReference type="Proteomes" id="UP000008139"/>
    </source>
</evidence>
<gene>
    <name evidence="11" type="primary">nadD</name>
    <name evidence="13" type="ordered locus">Hipma_0287</name>
</gene>
<keyword evidence="6 11" id="KW-0548">Nucleotidyltransferase</keyword>
<dbReference type="Pfam" id="PF01467">
    <property type="entry name" value="CTP_transf_like"/>
    <property type="match status" value="1"/>
</dbReference>
<feature type="domain" description="Cytidyltransferase-like" evidence="12">
    <location>
        <begin position="5"/>
        <end position="182"/>
    </location>
</feature>
<evidence type="ECO:0000256" key="9">
    <source>
        <dbReference type="ARBA" id="ARBA00023027"/>
    </source>
</evidence>
<evidence type="ECO:0000259" key="12">
    <source>
        <dbReference type="Pfam" id="PF01467"/>
    </source>
</evidence>
<dbReference type="UniPathway" id="UPA00253">
    <property type="reaction ID" value="UER00332"/>
</dbReference>
<dbReference type="CDD" id="cd02165">
    <property type="entry name" value="NMNAT"/>
    <property type="match status" value="1"/>
</dbReference>
<dbReference type="NCBIfam" id="TIGR00482">
    <property type="entry name" value="nicotinate (nicotinamide) nucleotide adenylyltransferase"/>
    <property type="match status" value="1"/>
</dbReference>
<keyword evidence="14" id="KW-1185">Reference proteome</keyword>
<dbReference type="KEGG" id="hmr:Hipma_0287"/>
<keyword evidence="5 11" id="KW-0808">Transferase</keyword>